<dbReference type="GO" id="GO:0007165">
    <property type="term" value="P:signal transduction"/>
    <property type="evidence" value="ECO:0007669"/>
    <property type="project" value="InterPro"/>
</dbReference>
<name>A0A8S4N1C2_OWEFU</name>
<keyword evidence="3" id="KW-1185">Reference proteome</keyword>
<gene>
    <name evidence="2" type="ORF">OFUS_LOCUS1647</name>
</gene>
<dbReference type="PROSITE" id="PS50104">
    <property type="entry name" value="TIR"/>
    <property type="match status" value="1"/>
</dbReference>
<comment type="caution">
    <text evidence="2">The sequence shown here is derived from an EMBL/GenBank/DDBJ whole genome shotgun (WGS) entry which is preliminary data.</text>
</comment>
<dbReference type="Gene3D" id="3.40.50.10140">
    <property type="entry name" value="Toll/interleukin-1 receptor homology (TIR) domain"/>
    <property type="match status" value="1"/>
</dbReference>
<dbReference type="InterPro" id="IPR035897">
    <property type="entry name" value="Toll_tir_struct_dom_sf"/>
</dbReference>
<dbReference type="SUPFAM" id="SSF52200">
    <property type="entry name" value="Toll/Interleukin receptor TIR domain"/>
    <property type="match status" value="1"/>
</dbReference>
<reference evidence="2" key="1">
    <citation type="submission" date="2022-03" db="EMBL/GenBank/DDBJ databases">
        <authorList>
            <person name="Martin C."/>
        </authorList>
    </citation>
    <scope>NUCLEOTIDE SEQUENCE</scope>
</reference>
<evidence type="ECO:0000259" key="1">
    <source>
        <dbReference type="PROSITE" id="PS50104"/>
    </source>
</evidence>
<accession>A0A8S4N1C2</accession>
<dbReference type="Proteomes" id="UP000749559">
    <property type="component" value="Unassembled WGS sequence"/>
</dbReference>
<dbReference type="AlphaFoldDB" id="A0A8S4N1C2"/>
<organism evidence="2 3">
    <name type="scientific">Owenia fusiformis</name>
    <name type="common">Polychaete worm</name>
    <dbReference type="NCBI Taxonomy" id="6347"/>
    <lineage>
        <taxon>Eukaryota</taxon>
        <taxon>Metazoa</taxon>
        <taxon>Spiralia</taxon>
        <taxon>Lophotrochozoa</taxon>
        <taxon>Annelida</taxon>
        <taxon>Polychaeta</taxon>
        <taxon>Sedentaria</taxon>
        <taxon>Canalipalpata</taxon>
        <taxon>Sabellida</taxon>
        <taxon>Oweniida</taxon>
        <taxon>Oweniidae</taxon>
        <taxon>Owenia</taxon>
    </lineage>
</organism>
<evidence type="ECO:0000313" key="2">
    <source>
        <dbReference type="EMBL" id="CAH1774129.1"/>
    </source>
</evidence>
<evidence type="ECO:0000313" key="3">
    <source>
        <dbReference type="Proteomes" id="UP000749559"/>
    </source>
</evidence>
<dbReference type="InterPro" id="IPR000157">
    <property type="entry name" value="TIR_dom"/>
</dbReference>
<feature type="domain" description="TIR" evidence="1">
    <location>
        <begin position="4"/>
        <end position="143"/>
    </location>
</feature>
<dbReference type="EMBL" id="CAIIXF020000001">
    <property type="protein sequence ID" value="CAH1774129.1"/>
    <property type="molecule type" value="Genomic_DNA"/>
</dbReference>
<protein>
    <recommendedName>
        <fullName evidence="1">TIR domain-containing protein</fullName>
    </recommendedName>
</protein>
<proteinExistence type="predicted"/>
<sequence>MVKYENDFWLICNEKSEGSRKKALFIMGKLEEQGQRGYLPWRDSKIKDSLSELTDALKKSKYFIVVFDTDFKEDKFTIFVMETIFRLLVNSGELARLIPLVIGVKRRDVVPGYIPNFCLEFKDDWEADTKQFERLRRTIEAEVPKSMWEF</sequence>